<evidence type="ECO:0000256" key="4">
    <source>
        <dbReference type="ARBA" id="ARBA00022840"/>
    </source>
</evidence>
<feature type="domain" description="CobQ/CobB/MinD/ParA nucleotide binding" evidence="7">
    <location>
        <begin position="261"/>
        <end position="426"/>
    </location>
</feature>
<reference evidence="9" key="1">
    <citation type="submission" date="2021-03" db="EMBL/GenBank/DDBJ databases">
        <title>Genomic Encyclopedia of Type Strains, Phase IV (KMG-V): Genome sequencing to study the core and pangenomes of soil and plant-associated prokaryotes.</title>
        <authorList>
            <person name="Whitman W."/>
        </authorList>
    </citation>
    <scope>NUCLEOTIDE SEQUENCE</scope>
    <source>
        <strain evidence="9">C4</strain>
    </source>
</reference>
<dbReference type="Pfam" id="PF01656">
    <property type="entry name" value="CbiA"/>
    <property type="match status" value="1"/>
</dbReference>
<evidence type="ECO:0000259" key="7">
    <source>
        <dbReference type="Pfam" id="PF01656"/>
    </source>
</evidence>
<evidence type="ECO:0000256" key="1">
    <source>
        <dbReference type="ARBA" id="ARBA00001946"/>
    </source>
</evidence>
<evidence type="ECO:0000259" key="8">
    <source>
        <dbReference type="Pfam" id="PF07685"/>
    </source>
</evidence>
<dbReference type="InterPro" id="IPR004484">
    <property type="entry name" value="CbiA/CobB_synth"/>
</dbReference>
<dbReference type="EMBL" id="JAGGMV010000006">
    <property type="protein sequence ID" value="MBP2202119.1"/>
    <property type="molecule type" value="Genomic_DNA"/>
</dbReference>
<dbReference type="PANTHER" id="PTHR43873">
    <property type="entry name" value="COBYRINATE A,C-DIAMIDE SYNTHASE"/>
    <property type="match status" value="1"/>
</dbReference>
<evidence type="ECO:0000313" key="9">
    <source>
        <dbReference type="EMBL" id="MBP2202119.1"/>
    </source>
</evidence>
<dbReference type="Proteomes" id="UP000740329">
    <property type="component" value="Unassembled WGS sequence"/>
</dbReference>
<evidence type="ECO:0000256" key="3">
    <source>
        <dbReference type="ARBA" id="ARBA00022741"/>
    </source>
</evidence>
<evidence type="ECO:0000256" key="6">
    <source>
        <dbReference type="ARBA" id="ARBA00022962"/>
    </source>
</evidence>
<protein>
    <submittedName>
        <fullName evidence="9">Cobyric acid synthase</fullName>
    </submittedName>
</protein>
<dbReference type="PANTHER" id="PTHR43873:SF2">
    <property type="entry name" value="COBYRIC ACID SYNTHASE"/>
    <property type="match status" value="1"/>
</dbReference>
<dbReference type="InterPro" id="IPR027417">
    <property type="entry name" value="P-loop_NTPase"/>
</dbReference>
<dbReference type="GO" id="GO:0005524">
    <property type="term" value="F:ATP binding"/>
    <property type="evidence" value="ECO:0007669"/>
    <property type="project" value="UniProtKB-KW"/>
</dbReference>
<gene>
    <name evidence="9" type="ORF">J3E07_001560</name>
</gene>
<comment type="cofactor">
    <cofactor evidence="1">
        <name>Mg(2+)</name>
        <dbReference type="ChEBI" id="CHEBI:18420"/>
    </cofactor>
</comment>
<accession>A0A8J7UTW9</accession>
<feature type="domain" description="CobB/CobQ-like glutamine amidotransferase" evidence="8">
    <location>
        <begin position="27"/>
        <end position="205"/>
    </location>
</feature>
<evidence type="ECO:0000256" key="2">
    <source>
        <dbReference type="ARBA" id="ARBA00022598"/>
    </source>
</evidence>
<comment type="caution">
    <text evidence="9">The sequence shown here is derived from an EMBL/GenBank/DDBJ whole genome shotgun (WGS) entry which is preliminary data.</text>
</comment>
<dbReference type="Pfam" id="PF07685">
    <property type="entry name" value="GATase_3"/>
    <property type="match status" value="1"/>
</dbReference>
<keyword evidence="6" id="KW-0315">Glutamine amidotransferase</keyword>
<dbReference type="NCBIfam" id="NF004921">
    <property type="entry name" value="PRK06278.1"/>
    <property type="match status" value="1"/>
</dbReference>
<sequence length="520" mass="58977">MEIGLLSVKNTLPFFENFGNLPTKLISESNINDIKDLDLFIIPGGSLIECNNLLNNEGFKNTISNFNGYVLGICSGFQLLANTIDIGRKSQIPILKKGLGLLDVNISPLICTDRVKFKIENNTVFNSKKINDDGEKKSETYNNKLYEGFHCHTYGHITIENSKVFTKSFVNKLNYKMLDKSNELISGAFDEKIYGTMIHDFLDNEDIKNSFLNNFKVKEDELEEILIKNQNLKSKFKKYRYDEKINPENNKKNTNTGKKGIILLGTGSESGKTFITTSIAGKLSKKGYKVFSAKIGPDVRDIVPSLYITNETMTKYNSIKIYDRGWSTIDEFKKYIESSDYDYYIIEGVMGAFTGCLNKVGYSSAEIAKLLNIPTYIISSCSKSGIEGSYIESLIYYSLLKDIGVDVKGIILNKIYNDTIVEKVKNISDKSDIKIIPIKKAKQNINIKNRGLMPEVEIDYDLFCNLALDLDIDIELLDMGINNKNIRIEDIEGYFKNPEDTSYIEEKLINLTLKLNYKSN</sequence>
<dbReference type="Gene3D" id="3.40.50.300">
    <property type="entry name" value="P-loop containing nucleotide triphosphate hydrolases"/>
    <property type="match status" value="1"/>
</dbReference>
<keyword evidence="3" id="KW-0547">Nucleotide-binding</keyword>
<dbReference type="RefSeq" id="WP_209591639.1">
    <property type="nucleotide sequence ID" value="NZ_JAGGMV010000006.1"/>
</dbReference>
<keyword evidence="2" id="KW-0436">Ligase</keyword>
<organism evidence="9 10">
    <name type="scientific">Methanococcus voltae</name>
    <dbReference type="NCBI Taxonomy" id="2188"/>
    <lineage>
        <taxon>Archaea</taxon>
        <taxon>Methanobacteriati</taxon>
        <taxon>Methanobacteriota</taxon>
        <taxon>Methanomada group</taxon>
        <taxon>Methanococci</taxon>
        <taxon>Methanococcales</taxon>
        <taxon>Methanococcaceae</taxon>
        <taxon>Methanococcus</taxon>
    </lineage>
</organism>
<dbReference type="SUPFAM" id="SSF52540">
    <property type="entry name" value="P-loop containing nucleoside triphosphate hydrolases"/>
    <property type="match status" value="1"/>
</dbReference>
<evidence type="ECO:0000313" key="10">
    <source>
        <dbReference type="Proteomes" id="UP000740329"/>
    </source>
</evidence>
<dbReference type="PROSITE" id="PS51273">
    <property type="entry name" value="GATASE_TYPE_1"/>
    <property type="match status" value="1"/>
</dbReference>
<keyword evidence="4" id="KW-0067">ATP-binding</keyword>
<dbReference type="Gene3D" id="3.40.50.880">
    <property type="match status" value="1"/>
</dbReference>
<evidence type="ECO:0000256" key="5">
    <source>
        <dbReference type="ARBA" id="ARBA00022842"/>
    </source>
</evidence>
<dbReference type="InterPro" id="IPR029062">
    <property type="entry name" value="Class_I_gatase-like"/>
</dbReference>
<dbReference type="AlphaFoldDB" id="A0A8J7UTW9"/>
<keyword evidence="5" id="KW-0460">Magnesium</keyword>
<name>A0A8J7UTW9_METVO</name>
<dbReference type="InterPro" id="IPR002586">
    <property type="entry name" value="CobQ/CobB/MinD/ParA_Nub-bd_dom"/>
</dbReference>
<dbReference type="GO" id="GO:0042242">
    <property type="term" value="F:cobyrinic acid a,c-diamide synthase activity"/>
    <property type="evidence" value="ECO:0007669"/>
    <property type="project" value="InterPro"/>
</dbReference>
<proteinExistence type="predicted"/>
<dbReference type="InterPro" id="IPR011698">
    <property type="entry name" value="GATase_3"/>
</dbReference>
<dbReference type="SUPFAM" id="SSF52317">
    <property type="entry name" value="Class I glutamine amidotransferase-like"/>
    <property type="match status" value="1"/>
</dbReference>